<dbReference type="InterPro" id="IPR052164">
    <property type="entry name" value="Anthracycline_SecMetBiosynth"/>
</dbReference>
<dbReference type="GO" id="GO:0016829">
    <property type="term" value="F:lyase activity"/>
    <property type="evidence" value="ECO:0007669"/>
    <property type="project" value="UniProtKB-KW"/>
</dbReference>
<dbReference type="InterPro" id="IPR029068">
    <property type="entry name" value="Glyas_Bleomycin-R_OHBP_Dase"/>
</dbReference>
<dbReference type="CDD" id="cd07247">
    <property type="entry name" value="SgaA_N_like"/>
    <property type="match status" value="2"/>
</dbReference>
<dbReference type="PROSITE" id="PS51819">
    <property type="entry name" value="VOC"/>
    <property type="match status" value="2"/>
</dbReference>
<evidence type="ECO:0000259" key="1">
    <source>
        <dbReference type="PROSITE" id="PS51819"/>
    </source>
</evidence>
<protein>
    <submittedName>
        <fullName evidence="2">Enzyme related to lactoylglutathione lyase</fullName>
    </submittedName>
</protein>
<dbReference type="EMBL" id="JAUSZS010000008">
    <property type="protein sequence ID" value="MDQ0936287.1"/>
    <property type="molecule type" value="Genomic_DNA"/>
</dbReference>
<organism evidence="2 3">
    <name type="scientific">Streptomyces turgidiscabies</name>
    <dbReference type="NCBI Taxonomy" id="85558"/>
    <lineage>
        <taxon>Bacteria</taxon>
        <taxon>Bacillati</taxon>
        <taxon>Actinomycetota</taxon>
        <taxon>Actinomycetes</taxon>
        <taxon>Kitasatosporales</taxon>
        <taxon>Streptomycetaceae</taxon>
        <taxon>Streptomyces</taxon>
    </lineage>
</organism>
<gene>
    <name evidence="2" type="ORF">QFZ49_006262</name>
</gene>
<accession>A0ABU0RYP9</accession>
<dbReference type="Proteomes" id="UP001223072">
    <property type="component" value="Unassembled WGS sequence"/>
</dbReference>
<keyword evidence="2" id="KW-0456">Lyase</keyword>
<keyword evidence="3" id="KW-1185">Reference proteome</keyword>
<dbReference type="InterPro" id="IPR037523">
    <property type="entry name" value="VOC_core"/>
</dbReference>
<name>A0ABU0RYP9_9ACTN</name>
<proteinExistence type="predicted"/>
<dbReference type="InterPro" id="IPR004360">
    <property type="entry name" value="Glyas_Fos-R_dOase_dom"/>
</dbReference>
<reference evidence="2 3" key="1">
    <citation type="submission" date="2023-07" db="EMBL/GenBank/DDBJ databases">
        <title>Comparative genomics of wheat-associated soil bacteria to identify genetic determinants of phenazine resistance.</title>
        <authorList>
            <person name="Mouncey N."/>
        </authorList>
    </citation>
    <scope>NUCLEOTIDE SEQUENCE [LARGE SCALE GENOMIC DNA]</scope>
    <source>
        <strain evidence="2 3">W2I16</strain>
    </source>
</reference>
<dbReference type="PANTHER" id="PTHR33993:SF10">
    <property type="entry name" value="CONSERVED PROTEIN"/>
    <property type="match status" value="1"/>
</dbReference>
<dbReference type="PANTHER" id="PTHR33993">
    <property type="entry name" value="GLYOXALASE-RELATED"/>
    <property type="match status" value="1"/>
</dbReference>
<evidence type="ECO:0000313" key="3">
    <source>
        <dbReference type="Proteomes" id="UP001223072"/>
    </source>
</evidence>
<sequence>MKLSDRWGVLSPRPLGCGALGARPGRSLASVRIRTTDEVDETGEAEAMAVQPEGTPCWADAMFSDVEGAKSFYGEVLGWTFGESSSEYGNYTQAYADGKAVAAVVPPMPGQEGQSAWCLYMASPDAAATATKIRDNGGELLMEPMQVGEFGTMCLARDPSGAVFGVWQAGTHEGFEAGPEQHGAYCWAEVFTRDTDKTDTFFPAVFGYSAKQMQDDAVDFRMYNLGERTVLGRMRMTEDFPPEMPPYINVYFSVGNCDDAVATATKLGAVLRFGPMDTPFGRFAALSDPQGANFSVIDVTTTAGDLPESVDVE</sequence>
<feature type="domain" description="VOC" evidence="1">
    <location>
        <begin position="55"/>
        <end position="169"/>
    </location>
</feature>
<dbReference type="Pfam" id="PF00903">
    <property type="entry name" value="Glyoxalase"/>
    <property type="match status" value="1"/>
</dbReference>
<comment type="caution">
    <text evidence="2">The sequence shown here is derived from an EMBL/GenBank/DDBJ whole genome shotgun (WGS) entry which is preliminary data.</text>
</comment>
<evidence type="ECO:0000313" key="2">
    <source>
        <dbReference type="EMBL" id="MDQ0936287.1"/>
    </source>
</evidence>
<feature type="domain" description="VOC" evidence="1">
    <location>
        <begin position="184"/>
        <end position="299"/>
    </location>
</feature>
<dbReference type="SUPFAM" id="SSF54593">
    <property type="entry name" value="Glyoxalase/Bleomycin resistance protein/Dihydroxybiphenyl dioxygenase"/>
    <property type="match status" value="2"/>
</dbReference>
<dbReference type="Gene3D" id="3.10.180.10">
    <property type="entry name" value="2,3-Dihydroxybiphenyl 1,2-Dioxygenase, domain 1"/>
    <property type="match status" value="2"/>
</dbReference>